<name>A0ABV0TK33_9TELE</name>
<sequence>AKPKLTELKSHQFSSRNSHQTTLPIITGNVCNLLSAFCRPPVSDNAAETLDPKSISVVLIYHY</sequence>
<proteinExistence type="predicted"/>
<comment type="caution">
    <text evidence="1">The sequence shown here is derived from an EMBL/GenBank/DDBJ whole genome shotgun (WGS) entry which is preliminary data.</text>
</comment>
<reference evidence="1 2" key="1">
    <citation type="submission" date="2021-06" db="EMBL/GenBank/DDBJ databases">
        <authorList>
            <person name="Palmer J.M."/>
        </authorList>
    </citation>
    <scope>NUCLEOTIDE SEQUENCE [LARGE SCALE GENOMIC DNA]</scope>
    <source>
        <strain evidence="2">if_2019</strain>
        <tissue evidence="1">Muscle</tissue>
    </source>
</reference>
<gene>
    <name evidence="1" type="ORF">ILYODFUR_020022</name>
</gene>
<accession>A0ABV0TK33</accession>
<keyword evidence="2" id="KW-1185">Reference proteome</keyword>
<dbReference type="Proteomes" id="UP001482620">
    <property type="component" value="Unassembled WGS sequence"/>
</dbReference>
<dbReference type="EMBL" id="JAHRIQ010036793">
    <property type="protein sequence ID" value="MEQ2233252.1"/>
    <property type="molecule type" value="Genomic_DNA"/>
</dbReference>
<evidence type="ECO:0000313" key="1">
    <source>
        <dbReference type="EMBL" id="MEQ2233252.1"/>
    </source>
</evidence>
<protein>
    <submittedName>
        <fullName evidence="1">Uncharacterized protein</fullName>
    </submittedName>
</protein>
<feature type="non-terminal residue" evidence="1">
    <location>
        <position position="1"/>
    </location>
</feature>
<evidence type="ECO:0000313" key="2">
    <source>
        <dbReference type="Proteomes" id="UP001482620"/>
    </source>
</evidence>
<organism evidence="1 2">
    <name type="scientific">Ilyodon furcidens</name>
    <name type="common">goldbreast splitfin</name>
    <dbReference type="NCBI Taxonomy" id="33524"/>
    <lineage>
        <taxon>Eukaryota</taxon>
        <taxon>Metazoa</taxon>
        <taxon>Chordata</taxon>
        <taxon>Craniata</taxon>
        <taxon>Vertebrata</taxon>
        <taxon>Euteleostomi</taxon>
        <taxon>Actinopterygii</taxon>
        <taxon>Neopterygii</taxon>
        <taxon>Teleostei</taxon>
        <taxon>Neoteleostei</taxon>
        <taxon>Acanthomorphata</taxon>
        <taxon>Ovalentaria</taxon>
        <taxon>Atherinomorphae</taxon>
        <taxon>Cyprinodontiformes</taxon>
        <taxon>Goodeidae</taxon>
        <taxon>Ilyodon</taxon>
    </lineage>
</organism>